<evidence type="ECO:0000313" key="2">
    <source>
        <dbReference type="EMBL" id="EGG12544.1"/>
    </source>
</evidence>
<gene>
    <name evidence="2" type="ORF">MELLADRAFT_70366</name>
</gene>
<feature type="signal peptide" evidence="1">
    <location>
        <begin position="1"/>
        <end position="19"/>
    </location>
</feature>
<proteinExistence type="predicted"/>
<dbReference type="EMBL" id="GL883090">
    <property type="protein sequence ID" value="EGG12544.1"/>
    <property type="molecule type" value="Genomic_DNA"/>
</dbReference>
<dbReference type="GeneID" id="18931508"/>
<feature type="chain" id="PRO_5003321300" evidence="1">
    <location>
        <begin position="20"/>
        <end position="144"/>
    </location>
</feature>
<accession>F4R305</accession>
<keyword evidence="3" id="KW-1185">Reference proteome</keyword>
<evidence type="ECO:0000256" key="1">
    <source>
        <dbReference type="SAM" id="SignalP"/>
    </source>
</evidence>
<evidence type="ECO:0000313" key="3">
    <source>
        <dbReference type="Proteomes" id="UP000001072"/>
    </source>
</evidence>
<organism evidence="3">
    <name type="scientific">Melampsora larici-populina (strain 98AG31 / pathotype 3-4-7)</name>
    <name type="common">Poplar leaf rust fungus</name>
    <dbReference type="NCBI Taxonomy" id="747676"/>
    <lineage>
        <taxon>Eukaryota</taxon>
        <taxon>Fungi</taxon>
        <taxon>Dikarya</taxon>
        <taxon>Basidiomycota</taxon>
        <taxon>Pucciniomycotina</taxon>
        <taxon>Pucciniomycetes</taxon>
        <taxon>Pucciniales</taxon>
        <taxon>Melampsoraceae</taxon>
        <taxon>Melampsora</taxon>
    </lineage>
</organism>
<dbReference type="InParanoid" id="F4R305"/>
<dbReference type="RefSeq" id="XP_007403482.1">
    <property type="nucleotide sequence ID" value="XM_007403420.1"/>
</dbReference>
<dbReference type="OrthoDB" id="10544063at2759"/>
<sequence>MNLKAQVFIVMALLHVAIASVLPARSVQTASQTVSVHDSQETYVSQDDEEVNYHSNIPTTHQSYENSASSSTVQTKGKTGGFNYRFTMPGGMKMSSMTTSGSMKIPSFPAAGEVKMPAVPSTGYNSTDAPTTSAKYPNMRYWKA</sequence>
<dbReference type="Proteomes" id="UP000001072">
    <property type="component" value="Unassembled WGS sequence"/>
</dbReference>
<dbReference type="VEuPathDB" id="FungiDB:MELLADRAFT_70366"/>
<dbReference type="HOGENOM" id="CLU_1796885_0_0_1"/>
<protein>
    <submittedName>
        <fullName evidence="2">Secreted protein</fullName>
    </submittedName>
</protein>
<keyword evidence="1" id="KW-0732">Signal</keyword>
<reference evidence="3" key="1">
    <citation type="journal article" date="2011" name="Proc. Natl. Acad. Sci. U.S.A.">
        <title>Obligate biotrophy features unraveled by the genomic analysis of rust fungi.</title>
        <authorList>
            <person name="Duplessis S."/>
            <person name="Cuomo C.A."/>
            <person name="Lin Y.-C."/>
            <person name="Aerts A."/>
            <person name="Tisserant E."/>
            <person name="Veneault-Fourrey C."/>
            <person name="Joly D.L."/>
            <person name="Hacquard S."/>
            <person name="Amselem J."/>
            <person name="Cantarel B.L."/>
            <person name="Chiu R."/>
            <person name="Coutinho P.M."/>
            <person name="Feau N."/>
            <person name="Field M."/>
            <person name="Frey P."/>
            <person name="Gelhaye E."/>
            <person name="Goldberg J."/>
            <person name="Grabherr M.G."/>
            <person name="Kodira C.D."/>
            <person name="Kohler A."/>
            <person name="Kuees U."/>
            <person name="Lindquist E.A."/>
            <person name="Lucas S.M."/>
            <person name="Mago R."/>
            <person name="Mauceli E."/>
            <person name="Morin E."/>
            <person name="Murat C."/>
            <person name="Pangilinan J.L."/>
            <person name="Park R."/>
            <person name="Pearson M."/>
            <person name="Quesneville H."/>
            <person name="Rouhier N."/>
            <person name="Sakthikumar S."/>
            <person name="Salamov A.A."/>
            <person name="Schmutz J."/>
            <person name="Selles B."/>
            <person name="Shapiro H."/>
            <person name="Tanguay P."/>
            <person name="Tuskan G.A."/>
            <person name="Henrissat B."/>
            <person name="Van de Peer Y."/>
            <person name="Rouze P."/>
            <person name="Ellis J.G."/>
            <person name="Dodds P.N."/>
            <person name="Schein J.E."/>
            <person name="Zhong S."/>
            <person name="Hamelin R.C."/>
            <person name="Grigoriev I.V."/>
            <person name="Szabo L.J."/>
            <person name="Martin F."/>
        </authorList>
    </citation>
    <scope>NUCLEOTIDE SEQUENCE [LARGE SCALE GENOMIC DNA]</scope>
    <source>
        <strain evidence="3">98AG31 / pathotype 3-4-7</strain>
    </source>
</reference>
<dbReference type="KEGG" id="mlr:MELLADRAFT_70366"/>
<dbReference type="AlphaFoldDB" id="F4R305"/>
<name>F4R305_MELLP</name>